<sequence length="95" mass="10433">MYAVFLAFGPNRSAAPAHMAAHNDWIRKGFEDGVFLMTGSLVPGKGGMVLAHQISRTDLEARVAGDPFVREKIVSAEIHEIQPSRLDERLAFLQA</sequence>
<name>A0A0L0J386_9HYPH</name>
<dbReference type="RefSeq" id="WP_050471950.1">
    <property type="nucleotide sequence ID" value="NZ_CM011124.1"/>
</dbReference>
<gene>
    <name evidence="1" type="ORF">APZ00_00905</name>
</gene>
<dbReference type="EMBL" id="CP013068">
    <property type="protein sequence ID" value="ALV25816.1"/>
    <property type="molecule type" value="Genomic_DNA"/>
</dbReference>
<proteinExistence type="predicted"/>
<dbReference type="Proteomes" id="UP000064921">
    <property type="component" value="Chromosome"/>
</dbReference>
<dbReference type="SUPFAM" id="SSF54909">
    <property type="entry name" value="Dimeric alpha+beta barrel"/>
    <property type="match status" value="1"/>
</dbReference>
<dbReference type="KEGG" id="pphr:APZ00_00905"/>
<keyword evidence="2" id="KW-1185">Reference proteome</keyword>
<evidence type="ECO:0000313" key="2">
    <source>
        <dbReference type="Proteomes" id="UP000064921"/>
    </source>
</evidence>
<dbReference type="Gene3D" id="3.30.70.1060">
    <property type="entry name" value="Dimeric alpha+beta barrel"/>
    <property type="match status" value="1"/>
</dbReference>
<evidence type="ECO:0000313" key="1">
    <source>
        <dbReference type="EMBL" id="ALV25816.1"/>
    </source>
</evidence>
<protein>
    <submittedName>
        <fullName evidence="1">Uncharacterized protein</fullName>
    </submittedName>
</protein>
<accession>A0A0L0J386</accession>
<dbReference type="STRING" id="121719.APZ00_00905"/>
<dbReference type="PANTHER" id="PTHR37828">
    <property type="entry name" value="GSR2449 PROTEIN"/>
    <property type="match status" value="1"/>
</dbReference>
<dbReference type="PATRIC" id="fig|121719.5.peg.3069"/>
<organism evidence="1 2">
    <name type="scientific">Pannonibacter phragmitetus</name>
    <dbReference type="NCBI Taxonomy" id="121719"/>
    <lineage>
        <taxon>Bacteria</taxon>
        <taxon>Pseudomonadati</taxon>
        <taxon>Pseudomonadota</taxon>
        <taxon>Alphaproteobacteria</taxon>
        <taxon>Hyphomicrobiales</taxon>
        <taxon>Stappiaceae</taxon>
        <taxon>Pannonibacter</taxon>
    </lineage>
</organism>
<dbReference type="InterPro" id="IPR011008">
    <property type="entry name" value="Dimeric_a/b-barrel"/>
</dbReference>
<dbReference type="PANTHER" id="PTHR37828:SF1">
    <property type="entry name" value="YCII-RELATED DOMAIN-CONTAINING PROTEIN"/>
    <property type="match status" value="1"/>
</dbReference>
<reference evidence="1 2" key="1">
    <citation type="submission" date="2015-10" db="EMBL/GenBank/DDBJ databases">
        <title>The world's first case of liver abscess caused by Pannonibacter phragmitetus.</title>
        <authorList>
            <person name="Ming D."/>
            <person name="Wang M."/>
            <person name="Zhou Y."/>
            <person name="Jiang T."/>
            <person name="Hu S."/>
        </authorList>
    </citation>
    <scope>NUCLEOTIDE SEQUENCE [LARGE SCALE GENOMIC DNA]</scope>
    <source>
        <strain evidence="1 2">31801</strain>
    </source>
</reference>
<dbReference type="AlphaFoldDB" id="A0A0L0J386"/>